<evidence type="ECO:0000313" key="3">
    <source>
        <dbReference type="Proteomes" id="UP001176883"/>
    </source>
</evidence>
<name>A0ABT8WBN9_9FLAO</name>
<dbReference type="SUPFAM" id="SSF53448">
    <property type="entry name" value="Nucleotide-diphospho-sugar transferases"/>
    <property type="match status" value="1"/>
</dbReference>
<accession>A0ABT8WBN9</accession>
<comment type="caution">
    <text evidence="2">The sequence shown here is derived from an EMBL/GenBank/DDBJ whole genome shotgun (WGS) entry which is preliminary data.</text>
</comment>
<sequence length="306" mass="35096">MENVYSIIVTYNAMPWIERCLNSIGKQSNVILIDNNSTDDTVNFVNTNFPNINLYPQKKNLGFGKANNIGITEALKLGATHVFLVNQDVYLDDNTIYKLVSFSKGNPQYGIISPIHYNGKGTALDTQFAKYLTRTNVNLKHFLEEETEESVQDVPFVNAAAWLITKACIVDVGGFDPLFFHYGEDENYCQRVLFHSFKIGVLNTAFIRHDREDRPEIKKDLFTQKYYTAFKKVLSVKYADINSEFSRKAYKKEYKKTIRDIIKSLIRFNLAGVRGFGKQLRLVKKTENKILKSRALNSTKGAHYIL</sequence>
<dbReference type="EMBL" id="JAUOEK010000120">
    <property type="protein sequence ID" value="MDO5970564.1"/>
    <property type="molecule type" value="Genomic_DNA"/>
</dbReference>
<keyword evidence="2" id="KW-0328">Glycosyltransferase</keyword>
<organism evidence="2 3">
    <name type="scientific">Flavivirga aquimarina</name>
    <dbReference type="NCBI Taxonomy" id="2027862"/>
    <lineage>
        <taxon>Bacteria</taxon>
        <taxon>Pseudomonadati</taxon>
        <taxon>Bacteroidota</taxon>
        <taxon>Flavobacteriia</taxon>
        <taxon>Flavobacteriales</taxon>
        <taxon>Flavobacteriaceae</taxon>
        <taxon>Flavivirga</taxon>
    </lineage>
</organism>
<dbReference type="PANTHER" id="PTHR43179">
    <property type="entry name" value="RHAMNOSYLTRANSFERASE WBBL"/>
    <property type="match status" value="1"/>
</dbReference>
<dbReference type="Pfam" id="PF00535">
    <property type="entry name" value="Glycos_transf_2"/>
    <property type="match status" value="1"/>
</dbReference>
<evidence type="ECO:0000313" key="2">
    <source>
        <dbReference type="EMBL" id="MDO5970564.1"/>
    </source>
</evidence>
<keyword evidence="2" id="KW-0808">Transferase</keyword>
<gene>
    <name evidence="2" type="ORF">Q4Q35_12175</name>
</gene>
<dbReference type="PANTHER" id="PTHR43179:SF7">
    <property type="entry name" value="RHAMNOSYLTRANSFERASE WBBL"/>
    <property type="match status" value="1"/>
</dbReference>
<keyword evidence="3" id="KW-1185">Reference proteome</keyword>
<dbReference type="InterPro" id="IPR001173">
    <property type="entry name" value="Glyco_trans_2-like"/>
</dbReference>
<evidence type="ECO:0000259" key="1">
    <source>
        <dbReference type="Pfam" id="PF00535"/>
    </source>
</evidence>
<feature type="domain" description="Glycosyltransferase 2-like" evidence="1">
    <location>
        <begin position="7"/>
        <end position="131"/>
    </location>
</feature>
<dbReference type="InterPro" id="IPR029044">
    <property type="entry name" value="Nucleotide-diphossugar_trans"/>
</dbReference>
<proteinExistence type="predicted"/>
<dbReference type="Gene3D" id="3.90.550.10">
    <property type="entry name" value="Spore Coat Polysaccharide Biosynthesis Protein SpsA, Chain A"/>
    <property type="match status" value="1"/>
</dbReference>
<dbReference type="Proteomes" id="UP001176883">
    <property type="component" value="Unassembled WGS sequence"/>
</dbReference>
<protein>
    <submittedName>
        <fullName evidence="2">Glycosyltransferase family 2 protein</fullName>
        <ecNumber evidence="2">2.4.-.-</ecNumber>
    </submittedName>
</protein>
<dbReference type="GO" id="GO:0016757">
    <property type="term" value="F:glycosyltransferase activity"/>
    <property type="evidence" value="ECO:0007669"/>
    <property type="project" value="UniProtKB-KW"/>
</dbReference>
<reference evidence="2" key="1">
    <citation type="submission" date="2023-07" db="EMBL/GenBank/DDBJ databases">
        <title>Two novel species in the genus Flavivirga.</title>
        <authorList>
            <person name="Kwon K."/>
        </authorList>
    </citation>
    <scope>NUCLEOTIDE SEQUENCE</scope>
    <source>
        <strain evidence="2">KCTC 52353</strain>
    </source>
</reference>
<dbReference type="EC" id="2.4.-.-" evidence="2"/>
<dbReference type="RefSeq" id="WP_303278252.1">
    <property type="nucleotide sequence ID" value="NZ_JAUOEK010000120.1"/>
</dbReference>